<accession>A0ABM5QMP8</accession>
<organism evidence="1 2">
    <name type="scientific">Corynebacterium atypicum</name>
    <dbReference type="NCBI Taxonomy" id="191610"/>
    <lineage>
        <taxon>Bacteria</taxon>
        <taxon>Bacillati</taxon>
        <taxon>Actinomycetota</taxon>
        <taxon>Actinomycetes</taxon>
        <taxon>Mycobacteriales</taxon>
        <taxon>Corynebacteriaceae</taxon>
        <taxon>Corynebacterium</taxon>
    </lineage>
</organism>
<proteinExistence type="predicted"/>
<protein>
    <submittedName>
        <fullName evidence="1">Uncharacterized protein</fullName>
    </submittedName>
</protein>
<reference evidence="1 2" key="1">
    <citation type="submission" date="2014-07" db="EMBL/GenBank/DDBJ databases">
        <title>Complete genome sequence of Corynebacterium atypicum DSM 44849: identifiction of the mycolic acid biosynthesis genes.</title>
        <authorList>
            <person name="Tippelt A."/>
            <person name="Mollmann S."/>
            <person name="Albersmeier A."/>
            <person name="Jaenicke S."/>
            <person name="Ruckert C."/>
            <person name="Tauch A."/>
        </authorList>
    </citation>
    <scope>NUCLEOTIDE SEQUENCE [LARGE SCALE GENOMIC DNA]</scope>
    <source>
        <strain evidence="1 2">R2070</strain>
    </source>
</reference>
<dbReference type="InterPro" id="IPR025447">
    <property type="entry name" value="DUF4192"/>
</dbReference>
<dbReference type="EMBL" id="CP008944">
    <property type="protein sequence ID" value="AIG64022.1"/>
    <property type="molecule type" value="Genomic_DNA"/>
</dbReference>
<dbReference type="Proteomes" id="UP000028504">
    <property type="component" value="Chromosome"/>
</dbReference>
<name>A0ABM5QMP8_9CORY</name>
<gene>
    <name evidence="1" type="ORF">CATYP_04435</name>
</gene>
<dbReference type="Pfam" id="PF13830">
    <property type="entry name" value="DUF4192"/>
    <property type="match status" value="1"/>
</dbReference>
<evidence type="ECO:0000313" key="1">
    <source>
        <dbReference type="EMBL" id="AIG64022.1"/>
    </source>
</evidence>
<evidence type="ECO:0000313" key="2">
    <source>
        <dbReference type="Proteomes" id="UP000028504"/>
    </source>
</evidence>
<keyword evidence="2" id="KW-1185">Reference proteome</keyword>
<sequence>MLGHMTQDTITTPGQLIANVPGLLGFYPTDSLILMAFATGPTTLTLGPMLRADLEAMTSVAAAHCALGSLDADGRVIIGVIVQDGRPELVDAATDALFEATRAYQYPVLGVWWVPEIAAGA</sequence>